<proteinExistence type="predicted"/>
<dbReference type="Proteomes" id="UP000265566">
    <property type="component" value="Chromosome 6"/>
</dbReference>
<organism evidence="1">
    <name type="scientific">Medicago truncatula</name>
    <name type="common">Barrel medic</name>
    <name type="synonym">Medicago tribuloides</name>
    <dbReference type="NCBI Taxonomy" id="3880"/>
    <lineage>
        <taxon>Eukaryota</taxon>
        <taxon>Viridiplantae</taxon>
        <taxon>Streptophyta</taxon>
        <taxon>Embryophyta</taxon>
        <taxon>Tracheophyta</taxon>
        <taxon>Spermatophyta</taxon>
        <taxon>Magnoliopsida</taxon>
        <taxon>eudicotyledons</taxon>
        <taxon>Gunneridae</taxon>
        <taxon>Pentapetalae</taxon>
        <taxon>rosids</taxon>
        <taxon>fabids</taxon>
        <taxon>Fabales</taxon>
        <taxon>Fabaceae</taxon>
        <taxon>Papilionoideae</taxon>
        <taxon>50 kb inversion clade</taxon>
        <taxon>NPAAA clade</taxon>
        <taxon>Hologalegina</taxon>
        <taxon>IRL clade</taxon>
        <taxon>Trifolieae</taxon>
        <taxon>Medicago</taxon>
    </lineage>
</organism>
<sequence length="63" mass="7300">MTNYIVGNKFKTLRTLFRQLLLYLTIIQRLQDKSQTSVIGKKIILFSSFSSSPPQPSCRNYSK</sequence>
<dbReference type="AlphaFoldDB" id="A0A396HJJ9"/>
<evidence type="ECO:0000313" key="1">
    <source>
        <dbReference type="EMBL" id="RHN52763.1"/>
    </source>
</evidence>
<dbReference type="Gramene" id="rna37467">
    <property type="protein sequence ID" value="RHN52763.1"/>
    <property type="gene ID" value="gene37467"/>
</dbReference>
<reference evidence="1" key="1">
    <citation type="journal article" date="2018" name="Nat. Plants">
        <title>Whole-genome landscape of Medicago truncatula symbiotic genes.</title>
        <authorList>
            <person name="Pecrix Y."/>
            <person name="Gamas P."/>
            <person name="Carrere S."/>
        </authorList>
    </citation>
    <scope>NUCLEOTIDE SEQUENCE</scope>
    <source>
        <tissue evidence="1">Leaves</tissue>
    </source>
</reference>
<protein>
    <submittedName>
        <fullName evidence="1">Uncharacterized protein</fullName>
    </submittedName>
</protein>
<dbReference type="EMBL" id="PSQE01000006">
    <property type="protein sequence ID" value="RHN52763.1"/>
    <property type="molecule type" value="Genomic_DNA"/>
</dbReference>
<name>A0A396HJJ9_MEDTR</name>
<comment type="caution">
    <text evidence="1">The sequence shown here is derived from an EMBL/GenBank/DDBJ whole genome shotgun (WGS) entry which is preliminary data.</text>
</comment>
<accession>A0A396HJJ9</accession>
<gene>
    <name evidence="1" type="ORF">MtrunA17_Chr6g0484001</name>
</gene>